<protein>
    <recommendedName>
        <fullName evidence="3">N-acetyltransferase</fullName>
    </recommendedName>
</protein>
<dbReference type="EMBL" id="SSOB01000037">
    <property type="protein sequence ID" value="THF74825.1"/>
    <property type="molecule type" value="Genomic_DNA"/>
</dbReference>
<dbReference type="AlphaFoldDB" id="A0A4S4BLV7"/>
<keyword evidence="2" id="KW-1185">Reference proteome</keyword>
<organism evidence="1 2">
    <name type="scientific">Cohnella fermenti</name>
    <dbReference type="NCBI Taxonomy" id="2565925"/>
    <lineage>
        <taxon>Bacteria</taxon>
        <taxon>Bacillati</taxon>
        <taxon>Bacillota</taxon>
        <taxon>Bacilli</taxon>
        <taxon>Bacillales</taxon>
        <taxon>Paenibacillaceae</taxon>
        <taxon>Cohnella</taxon>
    </lineage>
</organism>
<name>A0A4S4BLV7_9BACL</name>
<evidence type="ECO:0008006" key="3">
    <source>
        <dbReference type="Google" id="ProtNLM"/>
    </source>
</evidence>
<dbReference type="RefSeq" id="WP_136372338.1">
    <property type="nucleotide sequence ID" value="NZ_SSOB01000037.1"/>
</dbReference>
<gene>
    <name evidence="1" type="ORF">E6C55_23885</name>
</gene>
<evidence type="ECO:0000313" key="1">
    <source>
        <dbReference type="EMBL" id="THF74825.1"/>
    </source>
</evidence>
<sequence length="168" mass="18817">MVRIEVCETTSQWSRYTEFYITHRTSIVPGYPVAFALKDVRDTMRQGRGGLLTNEADEVIGIGSFVLGLAEEGFGRKEIAVLGNSFFTERYRGNRTFFRGLQALAEQIAEANPDTAEVRIPTAADNVYTNRLYGKLAKLAGTRETDYGTVNVYALPYADFAAFCRRYA</sequence>
<accession>A0A4S4BLV7</accession>
<dbReference type="Proteomes" id="UP000310636">
    <property type="component" value="Unassembled WGS sequence"/>
</dbReference>
<comment type="caution">
    <text evidence="1">The sequence shown here is derived from an EMBL/GenBank/DDBJ whole genome shotgun (WGS) entry which is preliminary data.</text>
</comment>
<dbReference type="OrthoDB" id="2968015at2"/>
<reference evidence="1 2" key="1">
    <citation type="submission" date="2019-04" db="EMBL/GenBank/DDBJ databases">
        <title>Cohnella sp. nov. isolated from preserved vegetables.</title>
        <authorList>
            <person name="Lin S.-Y."/>
            <person name="Hung M.-H."/>
            <person name="Young C.-C."/>
        </authorList>
    </citation>
    <scope>NUCLEOTIDE SEQUENCE [LARGE SCALE GENOMIC DNA]</scope>
    <source>
        <strain evidence="1 2">CC-MHH1044</strain>
    </source>
</reference>
<evidence type="ECO:0000313" key="2">
    <source>
        <dbReference type="Proteomes" id="UP000310636"/>
    </source>
</evidence>
<proteinExistence type="predicted"/>